<sequence>MDSLRSLIRPVAHAWRRPAGLVLAVLTACFLLASATGVRTDLAARDRALQTMLSSLPASAREITASTDFDQYVAQSSGISTPDAIQGDEIAVALDGNAQDAYTAVARASAGVPLAPASAAWTSLGSPTYYVGKYTTQFVAVYSGEPEIQIGYLGDYAQHARLTAGRWPKAVKLLRSGLFSVEVALPESELTALGLHVGSPFMARSGGSVPPPPIVMVVTGAYQPIDPDSAYWQDQPTDVSQQPVRVKGSTPYVLGGGLLGQDELAYLAALQPFASQGLNMVTHVPLQTASVKAGQVDGLITAIDSALTEATSDLDSNSFIGSDMTFTTPLVATLAQFDAEQQAGQLETAMPGVGLALIGLIALLMAARGTVDREAAQNAVLRARGAPLWKLAGGAARDSAFTVVPLCAAAAFIAALIPGRSPSALWKYELLLPVIAVAGPAALTALRLRHRPSAAARRGAASAGRNVAARRIVVQGALILLCFLGLAEARSTGFSAGGGIDLFTAAAPVLSAVLVALVILNLGPLLLRALLRAADRRTGAIGLLGLARTARTPAPAAVTVLILTLALATADLTLALRRAGGAEGAAAAAAQQIYRVSAYSGTSTFSLPAQSGPDALVNATAGYLSLLAVMAVATGCLVVALATALEAKERRTVVARLTTMGLTAGQARAVAVVELLGPIVFAAVGGTVSAAPLLWSVRPALSQALGGADAQVGTAVLALPLIAVIALALGAGMAAAAAARRGVTGTLRLGDQAEGA</sequence>
<feature type="transmembrane region" description="Helical" evidence="1">
    <location>
        <begin position="468"/>
        <end position="487"/>
    </location>
</feature>
<feature type="transmembrane region" description="Helical" evidence="1">
    <location>
        <begin position="507"/>
        <end position="531"/>
    </location>
</feature>
<reference evidence="2" key="1">
    <citation type="submission" date="2021-04" db="EMBL/GenBank/DDBJ databases">
        <title>Genome based classification of Actinospica acidithermotolerans sp. nov., an actinobacterium isolated from an Indonesian hot spring.</title>
        <authorList>
            <person name="Kusuma A.B."/>
            <person name="Putra K.E."/>
            <person name="Nafisah S."/>
            <person name="Loh J."/>
            <person name="Nouioui I."/>
            <person name="Goodfellow M."/>
        </authorList>
    </citation>
    <scope>NUCLEOTIDE SEQUENCE</scope>
    <source>
        <strain evidence="2">CSCA 57</strain>
    </source>
</reference>
<feature type="transmembrane region" description="Helical" evidence="1">
    <location>
        <begin position="430"/>
        <end position="448"/>
    </location>
</feature>
<evidence type="ECO:0000256" key="1">
    <source>
        <dbReference type="SAM" id="Phobius"/>
    </source>
</evidence>
<keyword evidence="3" id="KW-1185">Reference proteome</keyword>
<dbReference type="PROSITE" id="PS51257">
    <property type="entry name" value="PROKAR_LIPOPROTEIN"/>
    <property type="match status" value="1"/>
</dbReference>
<name>A0A941IPT3_9ACTN</name>
<dbReference type="RefSeq" id="WP_212527978.1">
    <property type="nucleotide sequence ID" value="NZ_JAGSOG010000030.1"/>
</dbReference>
<keyword evidence="1" id="KW-1133">Transmembrane helix</keyword>
<comment type="caution">
    <text evidence="2">The sequence shown here is derived from an EMBL/GenBank/DDBJ whole genome shotgun (WGS) entry which is preliminary data.</text>
</comment>
<dbReference type="EMBL" id="JAGSOG010000030">
    <property type="protein sequence ID" value="MBR7833457.1"/>
    <property type="molecule type" value="Genomic_DNA"/>
</dbReference>
<dbReference type="AlphaFoldDB" id="A0A941IPT3"/>
<organism evidence="2 3">
    <name type="scientific">Actinospica durhamensis</name>
    <dbReference type="NCBI Taxonomy" id="1508375"/>
    <lineage>
        <taxon>Bacteria</taxon>
        <taxon>Bacillati</taxon>
        <taxon>Actinomycetota</taxon>
        <taxon>Actinomycetes</taxon>
        <taxon>Catenulisporales</taxon>
        <taxon>Actinospicaceae</taxon>
        <taxon>Actinospica</taxon>
    </lineage>
</organism>
<evidence type="ECO:0008006" key="4">
    <source>
        <dbReference type="Google" id="ProtNLM"/>
    </source>
</evidence>
<protein>
    <recommendedName>
        <fullName evidence="4">ABC transport system permease protein</fullName>
    </recommendedName>
</protein>
<evidence type="ECO:0000313" key="3">
    <source>
        <dbReference type="Proteomes" id="UP000675781"/>
    </source>
</evidence>
<keyword evidence="1" id="KW-0472">Membrane</keyword>
<dbReference type="Proteomes" id="UP000675781">
    <property type="component" value="Unassembled WGS sequence"/>
</dbReference>
<feature type="transmembrane region" description="Helical" evidence="1">
    <location>
        <begin position="349"/>
        <end position="367"/>
    </location>
</feature>
<feature type="transmembrane region" description="Helical" evidence="1">
    <location>
        <begin position="668"/>
        <end position="695"/>
    </location>
</feature>
<feature type="transmembrane region" description="Helical" evidence="1">
    <location>
        <begin position="552"/>
        <end position="570"/>
    </location>
</feature>
<accession>A0A941IPT3</accession>
<feature type="transmembrane region" description="Helical" evidence="1">
    <location>
        <begin position="715"/>
        <end position="739"/>
    </location>
</feature>
<evidence type="ECO:0000313" key="2">
    <source>
        <dbReference type="EMBL" id="MBR7833457.1"/>
    </source>
</evidence>
<feature type="transmembrane region" description="Helical" evidence="1">
    <location>
        <begin position="400"/>
        <end position="418"/>
    </location>
</feature>
<gene>
    <name evidence="2" type="ORF">KDL01_09285</name>
</gene>
<proteinExistence type="predicted"/>
<keyword evidence="1" id="KW-0812">Transmembrane</keyword>
<feature type="transmembrane region" description="Helical" evidence="1">
    <location>
        <begin position="623"/>
        <end position="647"/>
    </location>
</feature>